<comment type="subunit">
    <text evidence="9">The ferredoxin:CoB-CoM heterodisulfide reductase is composed of three subunits; HdrA, HdrB and HdrC.</text>
</comment>
<keyword evidence="12" id="KW-1185">Reference proteome</keyword>
<comment type="pathway">
    <text evidence="9">Cofactor metabolism; coenzyme M-coenzyme B heterodisulfide reduction; coenzyme B and coenzyme M from coenzyme M-coenzyme B heterodisulfide: step 1/1.</text>
</comment>
<evidence type="ECO:0000256" key="5">
    <source>
        <dbReference type="ARBA" id="ARBA00022827"/>
    </source>
</evidence>
<protein>
    <recommendedName>
        <fullName evidence="9">CoB--CoM heterodisulfide reductase iron-sulfur subunit A</fullName>
        <ecNumber evidence="9">1.8.-.-</ecNumber>
    </recommendedName>
</protein>
<keyword evidence="6 9" id="KW-0560">Oxidoreductase</keyword>
<evidence type="ECO:0000256" key="8">
    <source>
        <dbReference type="ARBA" id="ARBA00023014"/>
    </source>
</evidence>
<feature type="domain" description="4Fe-4S ferredoxin-type" evidence="10">
    <location>
        <begin position="156"/>
        <end position="185"/>
    </location>
</feature>
<feature type="non-terminal residue" evidence="11">
    <location>
        <position position="1"/>
    </location>
</feature>
<dbReference type="EMBL" id="PGCK01000026">
    <property type="protein sequence ID" value="MCD1296380.1"/>
    <property type="molecule type" value="Genomic_DNA"/>
</dbReference>
<dbReference type="GO" id="GO:0046872">
    <property type="term" value="F:metal ion binding"/>
    <property type="evidence" value="ECO:0007669"/>
    <property type="project" value="UniProtKB-KW"/>
</dbReference>
<dbReference type="InterPro" id="IPR017900">
    <property type="entry name" value="4Fe4S_Fe_S_CS"/>
</dbReference>
<evidence type="ECO:0000313" key="12">
    <source>
        <dbReference type="Proteomes" id="UP001320159"/>
    </source>
</evidence>
<evidence type="ECO:0000259" key="10">
    <source>
        <dbReference type="PROSITE" id="PS51379"/>
    </source>
</evidence>
<dbReference type="RefSeq" id="WP_230743380.1">
    <property type="nucleotide sequence ID" value="NZ_PGCK01000026.1"/>
</dbReference>
<dbReference type="PANTHER" id="PTHR43498:SF1">
    <property type="entry name" value="COB--COM HETERODISULFIDE REDUCTASE IRON-SULFUR SUBUNIT A"/>
    <property type="match status" value="1"/>
</dbReference>
<dbReference type="GO" id="GO:0016491">
    <property type="term" value="F:oxidoreductase activity"/>
    <property type="evidence" value="ECO:0007669"/>
    <property type="project" value="UniProtKB-UniRule"/>
</dbReference>
<keyword evidence="5 9" id="KW-0274">FAD</keyword>
<keyword evidence="8 9" id="KW-0411">Iron-sulfur</keyword>
<keyword evidence="4 9" id="KW-0479">Metal-binding</keyword>
<reference evidence="11 12" key="1">
    <citation type="submission" date="2017-11" db="EMBL/GenBank/DDBJ databases">
        <title>Isolation and Characterization of Family Methanocellaceae Species from Potential Methane Hydrate Area Offshore Southwestern Taiwan.</title>
        <authorList>
            <person name="Zhang W.-L."/>
            <person name="Chen W.-C."/>
            <person name="Lai M.-C."/>
            <person name="Chen S.-C."/>
        </authorList>
    </citation>
    <scope>NUCLEOTIDE SEQUENCE [LARGE SCALE GENOMIC DNA]</scope>
    <source>
        <strain evidence="11 12">CWC-04</strain>
    </source>
</reference>
<evidence type="ECO:0000256" key="3">
    <source>
        <dbReference type="ARBA" id="ARBA00022630"/>
    </source>
</evidence>
<dbReference type="Gene3D" id="3.30.70.20">
    <property type="match status" value="2"/>
</dbReference>
<feature type="domain" description="4Fe-4S ferredoxin-type" evidence="10">
    <location>
        <begin position="122"/>
        <end position="151"/>
    </location>
</feature>
<dbReference type="InterPro" id="IPR017896">
    <property type="entry name" value="4Fe4S_Fe-S-bd"/>
</dbReference>
<keyword evidence="7 9" id="KW-0408">Iron</keyword>
<evidence type="ECO:0000256" key="7">
    <source>
        <dbReference type="ARBA" id="ARBA00023004"/>
    </source>
</evidence>
<sequence>RGRVSYIEENPVNKNLIVHAEDTLLGVPIELELEMVILASAIVPKKSTEFLRNKLTISKSADQFLLEAHPKLNPFSTSNEGIYLAGCCQGPKDIPDTVAQAAGAAAAAAVPINQGKVMLEPIAGKINETLCAGCGVCEGLCPYKAIEMVDVSEGKKKARINDAKCKGCGTCGGFCPGGAIYMQHFTTPQLIAQIDAFLLGGGEI</sequence>
<proteinExistence type="inferred from homology"/>
<dbReference type="AlphaFoldDB" id="A0AAP2RHI9"/>
<keyword evidence="3 9" id="KW-0285">Flavoprotein</keyword>
<dbReference type="Pfam" id="PF14697">
    <property type="entry name" value="Fer4_21"/>
    <property type="match status" value="1"/>
</dbReference>
<dbReference type="GO" id="GO:0051539">
    <property type="term" value="F:4 iron, 4 sulfur cluster binding"/>
    <property type="evidence" value="ECO:0007669"/>
    <property type="project" value="UniProtKB-UniRule"/>
</dbReference>
<gene>
    <name evidence="11" type="ORF">CUJ83_15390</name>
</gene>
<dbReference type="EC" id="1.8.-.-" evidence="9"/>
<organism evidence="11 12">
    <name type="scientific">Methanooceanicella nereidis</name>
    <dbReference type="NCBI Taxonomy" id="2052831"/>
    <lineage>
        <taxon>Archaea</taxon>
        <taxon>Methanobacteriati</taxon>
        <taxon>Methanobacteriota</taxon>
        <taxon>Stenosarchaea group</taxon>
        <taxon>Methanomicrobia</taxon>
        <taxon>Methanocellales</taxon>
        <taxon>Methanocellaceae</taxon>
        <taxon>Methanooceanicella</taxon>
    </lineage>
</organism>
<evidence type="ECO:0000256" key="9">
    <source>
        <dbReference type="RuleBase" id="RU366072"/>
    </source>
</evidence>
<dbReference type="SUPFAM" id="SSF54862">
    <property type="entry name" value="4Fe-4S ferredoxins"/>
    <property type="match status" value="1"/>
</dbReference>
<evidence type="ECO:0000313" key="11">
    <source>
        <dbReference type="EMBL" id="MCD1296380.1"/>
    </source>
</evidence>
<comment type="cofactor">
    <cofactor evidence="1 9">
        <name>FAD</name>
        <dbReference type="ChEBI" id="CHEBI:57692"/>
    </cofactor>
</comment>
<keyword evidence="9" id="KW-0004">4Fe-4S</keyword>
<comment type="function">
    <text evidence="9">Part of a complex that catalyzes the reversible reduction of CoM-S-S-CoB to the thiol-coenzymes H-S-CoM (coenzyme M) and H-S-CoB (coenzyme B).</text>
</comment>
<dbReference type="InterPro" id="IPR039650">
    <property type="entry name" value="HdrA-like"/>
</dbReference>
<evidence type="ECO:0000256" key="2">
    <source>
        <dbReference type="ARBA" id="ARBA00006561"/>
    </source>
</evidence>
<comment type="similarity">
    <text evidence="2 9">Belongs to the HdrA family.</text>
</comment>
<dbReference type="PANTHER" id="PTHR43498">
    <property type="entry name" value="FERREDOXIN:COB-COM HETERODISULFIDE REDUCTASE SUBUNIT A"/>
    <property type="match status" value="1"/>
</dbReference>
<accession>A0AAP2RHI9</accession>
<evidence type="ECO:0000256" key="1">
    <source>
        <dbReference type="ARBA" id="ARBA00001974"/>
    </source>
</evidence>
<evidence type="ECO:0000256" key="6">
    <source>
        <dbReference type="ARBA" id="ARBA00023002"/>
    </source>
</evidence>
<dbReference type="PROSITE" id="PS00198">
    <property type="entry name" value="4FE4S_FER_1"/>
    <property type="match status" value="2"/>
</dbReference>
<dbReference type="Proteomes" id="UP001320159">
    <property type="component" value="Unassembled WGS sequence"/>
</dbReference>
<dbReference type="PROSITE" id="PS51379">
    <property type="entry name" value="4FE4S_FER_2"/>
    <property type="match status" value="2"/>
</dbReference>
<comment type="caution">
    <text evidence="11">The sequence shown here is derived from an EMBL/GenBank/DDBJ whole genome shotgun (WGS) entry which is preliminary data.</text>
</comment>
<name>A0AAP2RHI9_9EURY</name>
<evidence type="ECO:0000256" key="4">
    <source>
        <dbReference type="ARBA" id="ARBA00022723"/>
    </source>
</evidence>
<comment type="cofactor">
    <cofactor evidence="9">
        <name>[4Fe-4S] cluster</name>
        <dbReference type="ChEBI" id="CHEBI:49883"/>
    </cofactor>
</comment>